<dbReference type="Pfam" id="PF17803">
    <property type="entry name" value="Cadherin_4"/>
    <property type="match status" value="1"/>
</dbReference>
<dbReference type="NCBIfam" id="TIGR01965">
    <property type="entry name" value="VCBS_repeat"/>
    <property type="match status" value="1"/>
</dbReference>
<dbReference type="EMBL" id="JBFTEG010000007">
    <property type="protein sequence ID" value="MEX6502533.1"/>
    <property type="molecule type" value="Genomic_DNA"/>
</dbReference>
<dbReference type="Proteomes" id="UP001560296">
    <property type="component" value="Unassembled WGS sequence"/>
</dbReference>
<proteinExistence type="predicted"/>
<name>A0ABV3YUR4_9PSED</name>
<sequence>MFIDICGEDAGMATLIGVVSQVIGEVFAVAGDGTRRPLVEGDRVFAGEQLVTGAAGAVAIALVGGGELTLGRDSNLVLDTQLLARGGGADAEATAAAAEAPSDQDLTDVEQLQAAIEAGVDPTAALAATAAGPGAGGAVGAGNAGGGHSFVLLDETAGALDPVIGFPTEGLSSGPEFPEPDIVVTPEEPDFTPTIEVVYDHPSVDSGVGTVDEAALPSGSNPESPNETTSGHLVVLSPDGVSSLQVQLQVQNMAGQWIDISVGGIVTGQYGVLTFDAAGNWVYTITANTVDHSIPGAIGADDQVAETFAVRVIDSDGDISPAAPLIIYVNDDGPTAVDDGPVGVTEDGVSVVSGNVLSNDSAGADAPKEFTAWSAVGHDNSAAVTALGTYGVLTLGSDGAYSFT</sequence>
<keyword evidence="3" id="KW-1185">Reference proteome</keyword>
<dbReference type="RefSeq" id="WP_369287501.1">
    <property type="nucleotide sequence ID" value="NZ_JBFTEG010000007.1"/>
</dbReference>
<feature type="domain" description="RapA2 cadherin-like" evidence="1">
    <location>
        <begin position="330"/>
        <end position="403"/>
    </location>
</feature>
<gene>
    <name evidence="2" type="ORF">AB5S05_10705</name>
</gene>
<dbReference type="NCBIfam" id="NF033682">
    <property type="entry name" value="retention_LapA"/>
    <property type="match status" value="1"/>
</dbReference>
<dbReference type="InterPro" id="IPR010221">
    <property type="entry name" value="VCBS_dom"/>
</dbReference>
<feature type="non-terminal residue" evidence="2">
    <location>
        <position position="404"/>
    </location>
</feature>
<organism evidence="2 3">
    <name type="scientific">Pseudomonas zhanjiangensis</name>
    <dbReference type="NCBI Taxonomy" id="3239015"/>
    <lineage>
        <taxon>Bacteria</taxon>
        <taxon>Pseudomonadati</taxon>
        <taxon>Pseudomonadota</taxon>
        <taxon>Gammaproteobacteria</taxon>
        <taxon>Pseudomonadales</taxon>
        <taxon>Pseudomonadaceae</taxon>
        <taxon>Pseudomonas</taxon>
    </lineage>
</organism>
<evidence type="ECO:0000259" key="1">
    <source>
        <dbReference type="Pfam" id="PF17803"/>
    </source>
</evidence>
<protein>
    <submittedName>
        <fullName evidence="2">Retention module-containing protein</fullName>
    </submittedName>
</protein>
<reference evidence="2 3" key="1">
    <citation type="submission" date="2024-07" db="EMBL/GenBank/DDBJ databases">
        <authorList>
            <person name="Li M."/>
        </authorList>
    </citation>
    <scope>NUCLEOTIDE SEQUENCE [LARGE SCALE GENOMIC DNA]</scope>
    <source>
        <strain evidence="2 3">25A3E</strain>
    </source>
</reference>
<dbReference type="InterPro" id="IPR040853">
    <property type="entry name" value="RapA2_cadherin-like"/>
</dbReference>
<dbReference type="InterPro" id="IPR047777">
    <property type="entry name" value="LapA-like_RM"/>
</dbReference>
<evidence type="ECO:0000313" key="2">
    <source>
        <dbReference type="EMBL" id="MEX6502533.1"/>
    </source>
</evidence>
<comment type="caution">
    <text evidence="2">The sequence shown here is derived from an EMBL/GenBank/DDBJ whole genome shotgun (WGS) entry which is preliminary data.</text>
</comment>
<evidence type="ECO:0000313" key="3">
    <source>
        <dbReference type="Proteomes" id="UP001560296"/>
    </source>
</evidence>
<accession>A0ABV3YUR4</accession>